<gene>
    <name evidence="13" type="ORF">HZI73_06280</name>
</gene>
<keyword evidence="3" id="KW-0813">Transport</keyword>
<dbReference type="GO" id="GO:0015297">
    <property type="term" value="F:antiporter activity"/>
    <property type="evidence" value="ECO:0007669"/>
    <property type="project" value="UniProtKB-KW"/>
</dbReference>
<keyword evidence="10" id="KW-0739">Sodium transport</keyword>
<dbReference type="Proteomes" id="UP000683246">
    <property type="component" value="Chromosome"/>
</dbReference>
<feature type="transmembrane region" description="Helical" evidence="11">
    <location>
        <begin position="307"/>
        <end position="329"/>
    </location>
</feature>
<feature type="transmembrane region" description="Helical" evidence="11">
    <location>
        <begin position="92"/>
        <end position="115"/>
    </location>
</feature>
<evidence type="ECO:0000256" key="8">
    <source>
        <dbReference type="ARBA" id="ARBA00023065"/>
    </source>
</evidence>
<evidence type="ECO:0000313" key="14">
    <source>
        <dbReference type="Proteomes" id="UP000683246"/>
    </source>
</evidence>
<evidence type="ECO:0000256" key="4">
    <source>
        <dbReference type="ARBA" id="ARBA00022449"/>
    </source>
</evidence>
<evidence type="ECO:0000256" key="3">
    <source>
        <dbReference type="ARBA" id="ARBA00022448"/>
    </source>
</evidence>
<dbReference type="Gene3D" id="1.20.1530.20">
    <property type="match status" value="1"/>
</dbReference>
<sequence length="406" mass="43006">MWAHAGEYEFLLQLAILLIAASIGGWLAAKISMPPVLGQILVGILIGPTVFNLVDGNNDIIHKISQIGVVFLMFLAGLETDLKELKASGKGASMIALGGVVFPLALGTFVPLYFFTQYLPAGTESQHFMYALYIGTILTATSVSISVSVLRDIKQMGSRQGVSILGGAIIDDVVGIILLAIVSGMVNPNSHTSVLQLMINIVSFFILSIVIGTIVSKGITRFAQGSVWRDRIVTFAIILCFTLAFAAELFSVAAITGAYFAGVALAATPYRHRVVNKIQSFAFALFTPIFFVSIGLSAVITSDIVKYLGYALVIVLLAIGGKIIGCGLGARLSGFSGKHSMQIGIGMIARAEVALIVANQGLKSHIITNQTFTSVVLLVVISTIVTPPLLKILFKGEKPVEVCSGE</sequence>
<feature type="transmembrane region" description="Helical" evidence="11">
    <location>
        <begin position="127"/>
        <end position="150"/>
    </location>
</feature>
<dbReference type="InterPro" id="IPR006153">
    <property type="entry name" value="Cation/H_exchanger_TM"/>
</dbReference>
<feature type="transmembrane region" description="Helical" evidence="11">
    <location>
        <begin position="371"/>
        <end position="390"/>
    </location>
</feature>
<evidence type="ECO:0000256" key="11">
    <source>
        <dbReference type="SAM" id="Phobius"/>
    </source>
</evidence>
<dbReference type="AlphaFoldDB" id="A0A8J8MPZ7"/>
<dbReference type="Pfam" id="PF00999">
    <property type="entry name" value="Na_H_Exchanger"/>
    <property type="match status" value="1"/>
</dbReference>
<evidence type="ECO:0000313" key="13">
    <source>
        <dbReference type="EMBL" id="QUI25606.1"/>
    </source>
</evidence>
<feature type="transmembrane region" description="Helical" evidence="11">
    <location>
        <begin position="12"/>
        <end position="29"/>
    </location>
</feature>
<evidence type="ECO:0000256" key="2">
    <source>
        <dbReference type="ARBA" id="ARBA00005551"/>
    </source>
</evidence>
<protein>
    <submittedName>
        <fullName evidence="13">Cation:proton antiporter</fullName>
    </submittedName>
</protein>
<evidence type="ECO:0000256" key="5">
    <source>
        <dbReference type="ARBA" id="ARBA00022692"/>
    </source>
</evidence>
<keyword evidence="8" id="KW-0406">Ion transport</keyword>
<feature type="transmembrane region" description="Helical" evidence="11">
    <location>
        <begin position="162"/>
        <end position="182"/>
    </location>
</feature>
<comment type="subcellular location">
    <subcellularLocation>
        <location evidence="1">Membrane</location>
        <topology evidence="1">Multi-pass membrane protein</topology>
    </subcellularLocation>
</comment>
<dbReference type="EMBL" id="CP058649">
    <property type="protein sequence ID" value="QUI25606.1"/>
    <property type="molecule type" value="Genomic_DNA"/>
</dbReference>
<feature type="transmembrane region" description="Helical" evidence="11">
    <location>
        <begin position="194"/>
        <end position="215"/>
    </location>
</feature>
<evidence type="ECO:0000256" key="1">
    <source>
        <dbReference type="ARBA" id="ARBA00004141"/>
    </source>
</evidence>
<keyword evidence="7" id="KW-0915">Sodium</keyword>
<accession>A0A8J8MPZ7</accession>
<evidence type="ECO:0000256" key="9">
    <source>
        <dbReference type="ARBA" id="ARBA00023136"/>
    </source>
</evidence>
<keyword evidence="5 11" id="KW-0812">Transmembrane</keyword>
<dbReference type="KEGG" id="vpy:HZI73_06280"/>
<evidence type="ECO:0000259" key="12">
    <source>
        <dbReference type="Pfam" id="PF00999"/>
    </source>
</evidence>
<feature type="transmembrane region" description="Helical" evidence="11">
    <location>
        <begin position="60"/>
        <end position="80"/>
    </location>
</feature>
<keyword evidence="14" id="KW-1185">Reference proteome</keyword>
<keyword evidence="6 11" id="KW-1133">Transmembrane helix</keyword>
<reference evidence="13" key="1">
    <citation type="submission" date="2020-07" db="EMBL/GenBank/DDBJ databases">
        <title>Vallitalea pronyensis genome.</title>
        <authorList>
            <person name="Postec A."/>
        </authorList>
    </citation>
    <scope>NUCLEOTIDE SEQUENCE</scope>
    <source>
        <strain evidence="13">FatNI3</strain>
    </source>
</reference>
<name>A0A8J8MPZ7_9FIRM</name>
<feature type="transmembrane region" description="Helical" evidence="11">
    <location>
        <begin position="282"/>
        <end position="301"/>
    </location>
</feature>
<dbReference type="PANTHER" id="PTHR43562:SF3">
    <property type="entry name" value="SODIUM ION_PROTON EXCHANGER (EUROFUNG)"/>
    <property type="match status" value="1"/>
</dbReference>
<feature type="transmembrane region" description="Helical" evidence="11">
    <location>
        <begin position="36"/>
        <end position="54"/>
    </location>
</feature>
<dbReference type="InterPro" id="IPR038770">
    <property type="entry name" value="Na+/solute_symporter_sf"/>
</dbReference>
<evidence type="ECO:0000256" key="7">
    <source>
        <dbReference type="ARBA" id="ARBA00023053"/>
    </source>
</evidence>
<evidence type="ECO:0000256" key="10">
    <source>
        <dbReference type="ARBA" id="ARBA00023201"/>
    </source>
</evidence>
<dbReference type="GO" id="GO:0006814">
    <property type="term" value="P:sodium ion transport"/>
    <property type="evidence" value="ECO:0007669"/>
    <property type="project" value="UniProtKB-KW"/>
</dbReference>
<keyword evidence="9 11" id="KW-0472">Membrane</keyword>
<evidence type="ECO:0000256" key="6">
    <source>
        <dbReference type="ARBA" id="ARBA00022989"/>
    </source>
</evidence>
<keyword evidence="4" id="KW-0050">Antiport</keyword>
<proteinExistence type="inferred from homology"/>
<dbReference type="GO" id="GO:0016020">
    <property type="term" value="C:membrane"/>
    <property type="evidence" value="ECO:0007669"/>
    <property type="project" value="UniProtKB-SubCell"/>
</dbReference>
<feature type="domain" description="Cation/H+ exchanger transmembrane" evidence="12">
    <location>
        <begin position="19"/>
        <end position="395"/>
    </location>
</feature>
<dbReference type="GO" id="GO:1902600">
    <property type="term" value="P:proton transmembrane transport"/>
    <property type="evidence" value="ECO:0007669"/>
    <property type="project" value="InterPro"/>
</dbReference>
<organism evidence="13 14">
    <name type="scientific">Vallitalea pronyensis</name>
    <dbReference type="NCBI Taxonomy" id="1348613"/>
    <lineage>
        <taxon>Bacteria</taxon>
        <taxon>Bacillati</taxon>
        <taxon>Bacillota</taxon>
        <taxon>Clostridia</taxon>
        <taxon>Lachnospirales</taxon>
        <taxon>Vallitaleaceae</taxon>
        <taxon>Vallitalea</taxon>
    </lineage>
</organism>
<dbReference type="PANTHER" id="PTHR43562">
    <property type="entry name" value="NAPA-TYPE SODIUM/HYDROGEN ANTIPORTER"/>
    <property type="match status" value="1"/>
</dbReference>
<comment type="similarity">
    <text evidence="2">Belongs to the monovalent cation:proton antiporter 2 (CPA2) transporter (TC 2.A.37) family.</text>
</comment>